<gene>
    <name evidence="1" type="ORF">BN2476_1210011</name>
</gene>
<sequence>MYRRIAARHPARRAAPPCCGAIACVACFLEQPLLQTAKALGLPGGHMRLSILINTSDPTVNHDYAVLWLDTLNHAWTSHDRRGVELPSSGEMREDGHVVSLCARHGRATRDAVRRARRPARQHDVGARPGDVDLALVRRSRCGLLALAGRRARGFALDASLALARACWIVRPSNTNTVD</sequence>
<proteinExistence type="predicted"/>
<evidence type="ECO:0000313" key="2">
    <source>
        <dbReference type="Proteomes" id="UP000195569"/>
    </source>
</evidence>
<dbReference type="PROSITE" id="PS51257">
    <property type="entry name" value="PROKAR_LIPOPROTEIN"/>
    <property type="match status" value="1"/>
</dbReference>
<dbReference type="EMBL" id="CYGY02000121">
    <property type="protein sequence ID" value="SIT51421.1"/>
    <property type="molecule type" value="Genomic_DNA"/>
</dbReference>
<reference evidence="1" key="1">
    <citation type="submission" date="2016-12" db="EMBL/GenBank/DDBJ databases">
        <authorList>
            <person name="Moulin L."/>
        </authorList>
    </citation>
    <scope>NUCLEOTIDE SEQUENCE [LARGE SCALE GENOMIC DNA]</scope>
    <source>
        <strain evidence="1">STM 7183</strain>
    </source>
</reference>
<accession>A0A1N7SVD9</accession>
<keyword evidence="2" id="KW-1185">Reference proteome</keyword>
<dbReference type="AlphaFoldDB" id="A0A1N7SVD9"/>
<evidence type="ECO:0000313" key="1">
    <source>
        <dbReference type="EMBL" id="SIT51421.1"/>
    </source>
</evidence>
<dbReference type="Proteomes" id="UP000195569">
    <property type="component" value="Unassembled WGS sequence"/>
</dbReference>
<dbReference type="Pfam" id="PF12087">
    <property type="entry name" value="DUF3564"/>
    <property type="match status" value="1"/>
</dbReference>
<organism evidence="1 2">
    <name type="scientific">Paraburkholderia piptadeniae</name>
    <dbReference type="NCBI Taxonomy" id="1701573"/>
    <lineage>
        <taxon>Bacteria</taxon>
        <taxon>Pseudomonadati</taxon>
        <taxon>Pseudomonadota</taxon>
        <taxon>Betaproteobacteria</taxon>
        <taxon>Burkholderiales</taxon>
        <taxon>Burkholderiaceae</taxon>
        <taxon>Paraburkholderia</taxon>
    </lineage>
</organism>
<name>A0A1N7SVD9_9BURK</name>
<dbReference type="InterPro" id="IPR021947">
    <property type="entry name" value="DUF3564"/>
</dbReference>
<protein>
    <submittedName>
        <fullName evidence="1">Uncharacterized protein</fullName>
    </submittedName>
</protein>
<comment type="caution">
    <text evidence="1">The sequence shown here is derived from an EMBL/GenBank/DDBJ whole genome shotgun (WGS) entry which is preliminary data.</text>
</comment>